<dbReference type="CDD" id="cd00042">
    <property type="entry name" value="CY"/>
    <property type="match status" value="1"/>
</dbReference>
<evidence type="ECO:0000256" key="8">
    <source>
        <dbReference type="SAM" id="SignalP"/>
    </source>
</evidence>
<dbReference type="InterPro" id="IPR000010">
    <property type="entry name" value="Cystatin_dom"/>
</dbReference>
<evidence type="ECO:0000256" key="4">
    <source>
        <dbReference type="ARBA" id="ARBA00022737"/>
    </source>
</evidence>
<dbReference type="Proteomes" id="UP000700334">
    <property type="component" value="Unassembled WGS sequence"/>
</dbReference>
<dbReference type="InterPro" id="IPR001363">
    <property type="entry name" value="Prot_inh_fetuin_CS"/>
</dbReference>
<dbReference type="InterPro" id="IPR050735">
    <property type="entry name" value="Kininogen_Fetuin_HRG"/>
</dbReference>
<sequence>MGLLLPLVLCALAVGSGATSPPGPPAPPSLLVSRGCNDSDVLSFANFALDYINRDRKEGYVLSLNRVSDVREHRQARVAAHVGRGSLLRPCLQVGPAAVYYLTLDVLETDCHVLSKKPWKDCERRPLHASVYGQCKVLFYMHRTARILHTLSYNCTLRPVSRRGINQMCPDCPVARGSVFPDLSDPKVLEAATESLAKFNRESPSKQYSVVKVTRASSQVRLNAHGHYSNRESPMWSVGPTLRGGWQPCPLVSSLSGSDARSAWVDGPSYFVEYLIQESHCTKSAPICTRQLIVSEPVGLCKGSLKQNDEGKLVSVSCDFFESQAPAPGGENSAVNQGPALLPKVEEPQQKKAGPTDAPSTALPKGSVQYLPDQGDETPQKTKEIRPVEPLPVHLDLTTNPQGDALDISFLFMGPGKETVQVIPFPSKEQRSAECPGPAQEASPLILPP</sequence>
<keyword evidence="2" id="KW-0964">Secreted</keyword>
<keyword evidence="6" id="KW-0325">Glycoprotein</keyword>
<dbReference type="EMBL" id="JAGFMF010011690">
    <property type="protein sequence ID" value="KAG8516008.1"/>
    <property type="molecule type" value="Genomic_DNA"/>
</dbReference>
<evidence type="ECO:0000256" key="5">
    <source>
        <dbReference type="ARBA" id="ARBA00023157"/>
    </source>
</evidence>
<reference evidence="10" key="1">
    <citation type="journal article" date="2021" name="Evol. Appl.">
        <title>The genome of the Pyrenean desman and the effects of bottlenecks and inbreeding on the genomic landscape of an endangered species.</title>
        <authorList>
            <person name="Escoda L."/>
            <person name="Castresana J."/>
        </authorList>
    </citation>
    <scope>NUCLEOTIDE SEQUENCE</scope>
    <source>
        <strain evidence="10">IBE-C5619</strain>
    </source>
</reference>
<feature type="domain" description="Cystatin fetuin-B-type" evidence="9">
    <location>
        <begin position="25"/>
        <end position="156"/>
    </location>
</feature>
<dbReference type="PROSITE" id="PS51530">
    <property type="entry name" value="CYSTATIN_FETUIN_B"/>
    <property type="match status" value="1"/>
</dbReference>
<feature type="region of interest" description="Disordered" evidence="7">
    <location>
        <begin position="347"/>
        <end position="382"/>
    </location>
</feature>
<dbReference type="OrthoDB" id="9941887at2759"/>
<evidence type="ECO:0000313" key="10">
    <source>
        <dbReference type="EMBL" id="KAG8516008.1"/>
    </source>
</evidence>
<evidence type="ECO:0000259" key="9">
    <source>
        <dbReference type="PROSITE" id="PS51530"/>
    </source>
</evidence>
<accession>A0A8J6DRU0</accession>
<comment type="caution">
    <text evidence="10">The sequence shown here is derived from an EMBL/GenBank/DDBJ whole genome shotgun (WGS) entry which is preliminary data.</text>
</comment>
<keyword evidence="5" id="KW-1015">Disulfide bond</keyword>
<protein>
    <submittedName>
        <fullName evidence="10">Fetuin-B</fullName>
    </submittedName>
</protein>
<evidence type="ECO:0000256" key="2">
    <source>
        <dbReference type="ARBA" id="ARBA00022525"/>
    </source>
</evidence>
<evidence type="ECO:0000256" key="3">
    <source>
        <dbReference type="ARBA" id="ARBA00022729"/>
    </source>
</evidence>
<dbReference type="GO" id="GO:0007339">
    <property type="term" value="P:binding of sperm to zona pellucida"/>
    <property type="evidence" value="ECO:0007669"/>
    <property type="project" value="TreeGrafter"/>
</dbReference>
<dbReference type="InterPro" id="IPR046350">
    <property type="entry name" value="Cystatin_sf"/>
</dbReference>
<evidence type="ECO:0000313" key="11">
    <source>
        <dbReference type="Proteomes" id="UP000700334"/>
    </source>
</evidence>
<dbReference type="PROSITE" id="PS01255">
    <property type="entry name" value="FETUIN_2"/>
    <property type="match status" value="1"/>
</dbReference>
<proteinExistence type="predicted"/>
<feature type="region of interest" description="Disordered" evidence="7">
    <location>
        <begin position="427"/>
        <end position="449"/>
    </location>
</feature>
<evidence type="ECO:0000256" key="1">
    <source>
        <dbReference type="ARBA" id="ARBA00004613"/>
    </source>
</evidence>
<gene>
    <name evidence="10" type="ORF">J0S82_000630</name>
</gene>
<evidence type="ECO:0000256" key="6">
    <source>
        <dbReference type="ARBA" id="ARBA00023180"/>
    </source>
</evidence>
<keyword evidence="4" id="KW-0677">Repeat</keyword>
<dbReference type="PANTHER" id="PTHR13814:SF10">
    <property type="entry name" value="FETUIN-B"/>
    <property type="match status" value="1"/>
</dbReference>
<dbReference type="PANTHER" id="PTHR13814">
    <property type="entry name" value="FETUIN"/>
    <property type="match status" value="1"/>
</dbReference>
<feature type="signal peptide" evidence="8">
    <location>
        <begin position="1"/>
        <end position="18"/>
    </location>
</feature>
<dbReference type="InterPro" id="IPR025764">
    <property type="entry name" value="Cystatin_Fetuin_B"/>
</dbReference>
<dbReference type="GO" id="GO:0004869">
    <property type="term" value="F:cysteine-type endopeptidase inhibitor activity"/>
    <property type="evidence" value="ECO:0007669"/>
    <property type="project" value="InterPro"/>
</dbReference>
<name>A0A8J6DRU0_GALPY</name>
<dbReference type="SUPFAM" id="SSF54403">
    <property type="entry name" value="Cystatin/monellin"/>
    <property type="match status" value="2"/>
</dbReference>
<dbReference type="AlphaFoldDB" id="A0A8J6DRU0"/>
<keyword evidence="3 8" id="KW-0732">Signal</keyword>
<feature type="chain" id="PRO_5035308426" evidence="8">
    <location>
        <begin position="19"/>
        <end position="449"/>
    </location>
</feature>
<dbReference type="GO" id="GO:0005615">
    <property type="term" value="C:extracellular space"/>
    <property type="evidence" value="ECO:0007669"/>
    <property type="project" value="InterPro"/>
</dbReference>
<evidence type="ECO:0000256" key="7">
    <source>
        <dbReference type="SAM" id="MobiDB-lite"/>
    </source>
</evidence>
<dbReference type="GO" id="GO:0008191">
    <property type="term" value="F:metalloendopeptidase inhibitor activity"/>
    <property type="evidence" value="ECO:0007669"/>
    <property type="project" value="TreeGrafter"/>
</dbReference>
<comment type="subcellular location">
    <subcellularLocation>
        <location evidence="1">Secreted</location>
    </subcellularLocation>
</comment>
<keyword evidence="11" id="KW-1185">Reference proteome</keyword>
<organism evidence="10 11">
    <name type="scientific">Galemys pyrenaicus</name>
    <name type="common">Iberian desman</name>
    <name type="synonym">Pyrenean desman</name>
    <dbReference type="NCBI Taxonomy" id="202257"/>
    <lineage>
        <taxon>Eukaryota</taxon>
        <taxon>Metazoa</taxon>
        <taxon>Chordata</taxon>
        <taxon>Craniata</taxon>
        <taxon>Vertebrata</taxon>
        <taxon>Euteleostomi</taxon>
        <taxon>Mammalia</taxon>
        <taxon>Eutheria</taxon>
        <taxon>Laurasiatheria</taxon>
        <taxon>Eulipotyphla</taxon>
        <taxon>Talpidae</taxon>
        <taxon>Galemys</taxon>
    </lineage>
</organism>
<dbReference type="Gene3D" id="3.10.450.10">
    <property type="match status" value="2"/>
</dbReference>